<evidence type="ECO:0000256" key="1">
    <source>
        <dbReference type="ARBA" id="ARBA00010641"/>
    </source>
</evidence>
<reference evidence="8 9" key="1">
    <citation type="submission" date="2018-06" db="EMBL/GenBank/DDBJ databases">
        <title>Phytoactinopolyspora halophila sp. nov., a novel halophilic actinomycete isolated from a saline soil in China.</title>
        <authorList>
            <person name="Tang S.-K."/>
        </authorList>
    </citation>
    <scope>NUCLEOTIDE SEQUENCE [LARGE SCALE GENOMIC DNA]</scope>
    <source>
        <strain evidence="8 9">YIM 96934</strain>
    </source>
</reference>
<keyword evidence="5" id="KW-0804">Transcription</keyword>
<dbReference type="NCBIfam" id="TIGR02983">
    <property type="entry name" value="SigE-fam_strep"/>
    <property type="match status" value="1"/>
</dbReference>
<dbReference type="CDD" id="cd06171">
    <property type="entry name" value="Sigma70_r4"/>
    <property type="match status" value="1"/>
</dbReference>
<gene>
    <name evidence="8" type="ORF">DPM12_08250</name>
</gene>
<keyword evidence="4" id="KW-0238">DNA-binding</keyword>
<dbReference type="PANTHER" id="PTHR43133:SF50">
    <property type="entry name" value="ECF RNA POLYMERASE SIGMA FACTOR SIGM"/>
    <property type="match status" value="1"/>
</dbReference>
<dbReference type="SUPFAM" id="SSF88946">
    <property type="entry name" value="Sigma2 domain of RNA polymerase sigma factors"/>
    <property type="match status" value="1"/>
</dbReference>
<sequence length="176" mass="20512">MNAEKERQFREFVEARSLHLRRAAYALCGDIHAAEDLVQGALVKLVRRWHKVDDPERYVRRIIYHDHASRWRRRAKIREDPVEDTPERGQRDAAADVNLRLDLRQALLRLAPRQRAVLVLRFYHDLPERDIADTLNCSVGTVRSQTHRALARLRELAPELDAHYPDDLPATEEASA</sequence>
<comment type="caution">
    <text evidence="8">The sequence shown here is derived from an EMBL/GenBank/DDBJ whole genome shotgun (WGS) entry which is preliminary data.</text>
</comment>
<keyword evidence="3" id="KW-0731">Sigma factor</keyword>
<dbReference type="Pfam" id="PF04542">
    <property type="entry name" value="Sigma70_r2"/>
    <property type="match status" value="1"/>
</dbReference>
<dbReference type="PANTHER" id="PTHR43133">
    <property type="entry name" value="RNA POLYMERASE ECF-TYPE SIGMA FACTO"/>
    <property type="match status" value="1"/>
</dbReference>
<name>A0A329QU98_9ACTN</name>
<feature type="domain" description="RNA polymerase sigma factor 70 region 4 type 2" evidence="7">
    <location>
        <begin position="101"/>
        <end position="153"/>
    </location>
</feature>
<dbReference type="GO" id="GO:0016987">
    <property type="term" value="F:sigma factor activity"/>
    <property type="evidence" value="ECO:0007669"/>
    <property type="project" value="UniProtKB-KW"/>
</dbReference>
<comment type="similarity">
    <text evidence="1">Belongs to the sigma-70 factor family. ECF subfamily.</text>
</comment>
<evidence type="ECO:0000259" key="7">
    <source>
        <dbReference type="Pfam" id="PF08281"/>
    </source>
</evidence>
<dbReference type="InterPro" id="IPR014284">
    <property type="entry name" value="RNA_pol_sigma-70_dom"/>
</dbReference>
<dbReference type="InterPro" id="IPR007627">
    <property type="entry name" value="RNA_pol_sigma70_r2"/>
</dbReference>
<dbReference type="InterPro" id="IPR013324">
    <property type="entry name" value="RNA_pol_sigma_r3/r4-like"/>
</dbReference>
<feature type="domain" description="RNA polymerase sigma-70 region 2" evidence="6">
    <location>
        <begin position="16"/>
        <end position="76"/>
    </location>
</feature>
<evidence type="ECO:0000256" key="3">
    <source>
        <dbReference type="ARBA" id="ARBA00023082"/>
    </source>
</evidence>
<dbReference type="SUPFAM" id="SSF88659">
    <property type="entry name" value="Sigma3 and sigma4 domains of RNA polymerase sigma factors"/>
    <property type="match status" value="1"/>
</dbReference>
<keyword evidence="2" id="KW-0805">Transcription regulation</keyword>
<dbReference type="GO" id="GO:0003677">
    <property type="term" value="F:DNA binding"/>
    <property type="evidence" value="ECO:0007669"/>
    <property type="project" value="UniProtKB-KW"/>
</dbReference>
<organism evidence="8 9">
    <name type="scientific">Phytoactinopolyspora halophila</name>
    <dbReference type="NCBI Taxonomy" id="1981511"/>
    <lineage>
        <taxon>Bacteria</taxon>
        <taxon>Bacillati</taxon>
        <taxon>Actinomycetota</taxon>
        <taxon>Actinomycetes</taxon>
        <taxon>Jiangellales</taxon>
        <taxon>Jiangellaceae</taxon>
        <taxon>Phytoactinopolyspora</taxon>
    </lineage>
</organism>
<dbReference type="Gene3D" id="1.10.1740.10">
    <property type="match status" value="1"/>
</dbReference>
<evidence type="ECO:0000313" key="9">
    <source>
        <dbReference type="Proteomes" id="UP000250462"/>
    </source>
</evidence>
<proteinExistence type="inferred from homology"/>
<evidence type="ECO:0000256" key="2">
    <source>
        <dbReference type="ARBA" id="ARBA00023015"/>
    </source>
</evidence>
<dbReference type="InterPro" id="IPR014325">
    <property type="entry name" value="RNA_pol_sigma-E_actinobac"/>
</dbReference>
<dbReference type="NCBIfam" id="TIGR02937">
    <property type="entry name" value="sigma70-ECF"/>
    <property type="match status" value="1"/>
</dbReference>
<evidence type="ECO:0000256" key="4">
    <source>
        <dbReference type="ARBA" id="ARBA00023125"/>
    </source>
</evidence>
<dbReference type="InterPro" id="IPR036388">
    <property type="entry name" value="WH-like_DNA-bd_sf"/>
</dbReference>
<evidence type="ECO:0000256" key="5">
    <source>
        <dbReference type="ARBA" id="ARBA00023163"/>
    </source>
</evidence>
<dbReference type="EMBL" id="QMIG01000005">
    <property type="protein sequence ID" value="RAW15631.1"/>
    <property type="molecule type" value="Genomic_DNA"/>
</dbReference>
<dbReference type="AlphaFoldDB" id="A0A329QU98"/>
<evidence type="ECO:0000313" key="8">
    <source>
        <dbReference type="EMBL" id="RAW15631.1"/>
    </source>
</evidence>
<dbReference type="GO" id="GO:0006352">
    <property type="term" value="P:DNA-templated transcription initiation"/>
    <property type="evidence" value="ECO:0007669"/>
    <property type="project" value="InterPro"/>
</dbReference>
<dbReference type="InterPro" id="IPR039425">
    <property type="entry name" value="RNA_pol_sigma-70-like"/>
</dbReference>
<dbReference type="Pfam" id="PF08281">
    <property type="entry name" value="Sigma70_r4_2"/>
    <property type="match status" value="1"/>
</dbReference>
<accession>A0A329QU98</accession>
<dbReference type="InterPro" id="IPR013325">
    <property type="entry name" value="RNA_pol_sigma_r2"/>
</dbReference>
<dbReference type="OrthoDB" id="2046835at2"/>
<dbReference type="Proteomes" id="UP000250462">
    <property type="component" value="Unassembled WGS sequence"/>
</dbReference>
<dbReference type="RefSeq" id="WP_112257832.1">
    <property type="nucleotide sequence ID" value="NZ_QMIG01000005.1"/>
</dbReference>
<dbReference type="Gene3D" id="1.10.10.10">
    <property type="entry name" value="Winged helix-like DNA-binding domain superfamily/Winged helix DNA-binding domain"/>
    <property type="match status" value="1"/>
</dbReference>
<dbReference type="InterPro" id="IPR013249">
    <property type="entry name" value="RNA_pol_sigma70_r4_t2"/>
</dbReference>
<protein>
    <submittedName>
        <fullName evidence="8">SigE family RNA polymerase sigma factor</fullName>
    </submittedName>
</protein>
<keyword evidence="9" id="KW-1185">Reference proteome</keyword>
<evidence type="ECO:0000259" key="6">
    <source>
        <dbReference type="Pfam" id="PF04542"/>
    </source>
</evidence>